<gene>
    <name evidence="2" type="ORF">HNR15_003590</name>
</gene>
<proteinExistence type="predicted"/>
<protein>
    <submittedName>
        <fullName evidence="2">Uncharacterized protein</fullName>
    </submittedName>
</protein>
<accession>A0A853DG99</accession>
<dbReference type="RefSeq" id="WP_179483964.1">
    <property type="nucleotide sequence ID" value="NZ_JACCFW010000004.1"/>
</dbReference>
<evidence type="ECO:0000313" key="2">
    <source>
        <dbReference type="EMBL" id="NYJ76572.1"/>
    </source>
</evidence>
<dbReference type="EMBL" id="JACCFW010000004">
    <property type="protein sequence ID" value="NYJ76572.1"/>
    <property type="molecule type" value="Genomic_DNA"/>
</dbReference>
<reference evidence="2 3" key="1">
    <citation type="submission" date="2020-07" db="EMBL/GenBank/DDBJ databases">
        <title>Sequencing the genomes of 1000 actinobacteria strains.</title>
        <authorList>
            <person name="Klenk H.-P."/>
        </authorList>
    </citation>
    <scope>NUCLEOTIDE SEQUENCE [LARGE SCALE GENOMIC DNA]</scope>
    <source>
        <strain evidence="2 3">DSM 29531</strain>
    </source>
</reference>
<evidence type="ECO:0000313" key="3">
    <source>
        <dbReference type="Proteomes" id="UP000571817"/>
    </source>
</evidence>
<feature type="compositionally biased region" description="Low complexity" evidence="1">
    <location>
        <begin position="70"/>
        <end position="87"/>
    </location>
</feature>
<comment type="caution">
    <text evidence="2">The sequence shown here is derived from an EMBL/GenBank/DDBJ whole genome shotgun (WGS) entry which is preliminary data.</text>
</comment>
<name>A0A853DG99_9MICO</name>
<evidence type="ECO:0000256" key="1">
    <source>
        <dbReference type="SAM" id="MobiDB-lite"/>
    </source>
</evidence>
<keyword evidence="3" id="KW-1185">Reference proteome</keyword>
<dbReference type="AlphaFoldDB" id="A0A853DG99"/>
<organism evidence="2 3">
    <name type="scientific">Allobranchiibius huperziae</name>
    <dbReference type="NCBI Taxonomy" id="1874116"/>
    <lineage>
        <taxon>Bacteria</taxon>
        <taxon>Bacillati</taxon>
        <taxon>Actinomycetota</taxon>
        <taxon>Actinomycetes</taxon>
        <taxon>Micrococcales</taxon>
        <taxon>Dermacoccaceae</taxon>
        <taxon>Allobranchiibius</taxon>
    </lineage>
</organism>
<dbReference type="Proteomes" id="UP000571817">
    <property type="component" value="Unassembled WGS sequence"/>
</dbReference>
<sequence>MLIRARLRPGWTAGTLLAALDAGNADAGRYAIAPGAQRDPLALLAHQLRQIADQQPPPVRPDALRHGMHAASTARRAQEAADAAAATPAPPAFRRALDALRDRNRNSAG</sequence>
<feature type="region of interest" description="Disordered" evidence="1">
    <location>
        <begin position="54"/>
        <end position="92"/>
    </location>
</feature>